<dbReference type="AlphaFoldDB" id="A0AAV6U970"/>
<keyword evidence="4" id="KW-1185">Reference proteome</keyword>
<accession>A0AAV6U970</accession>
<dbReference type="SMART" id="SM00595">
    <property type="entry name" value="MADF"/>
    <property type="match status" value="1"/>
</dbReference>
<organism evidence="3 4">
    <name type="scientific">Oedothorax gibbosus</name>
    <dbReference type="NCBI Taxonomy" id="931172"/>
    <lineage>
        <taxon>Eukaryota</taxon>
        <taxon>Metazoa</taxon>
        <taxon>Ecdysozoa</taxon>
        <taxon>Arthropoda</taxon>
        <taxon>Chelicerata</taxon>
        <taxon>Arachnida</taxon>
        <taxon>Araneae</taxon>
        <taxon>Araneomorphae</taxon>
        <taxon>Entelegynae</taxon>
        <taxon>Araneoidea</taxon>
        <taxon>Linyphiidae</taxon>
        <taxon>Erigoninae</taxon>
        <taxon>Oedothorax</taxon>
    </lineage>
</organism>
<reference evidence="3 4" key="1">
    <citation type="journal article" date="2022" name="Nat. Ecol. Evol.">
        <title>A masculinizing supergene underlies an exaggerated male reproductive morph in a spider.</title>
        <authorList>
            <person name="Hendrickx F."/>
            <person name="De Corte Z."/>
            <person name="Sonet G."/>
            <person name="Van Belleghem S.M."/>
            <person name="Kostlbacher S."/>
            <person name="Vangestel C."/>
        </authorList>
    </citation>
    <scope>NUCLEOTIDE SEQUENCE [LARGE SCALE GENOMIC DNA]</scope>
    <source>
        <strain evidence="3">W744_W776</strain>
    </source>
</reference>
<dbReference type="Pfam" id="PF10545">
    <property type="entry name" value="MADF_DNA_bdg"/>
    <property type="match status" value="1"/>
</dbReference>
<dbReference type="PANTHER" id="PTHR21505:SF12">
    <property type="entry name" value="MADF DOMAIN-CONTAINING PROTEIN-RELATED"/>
    <property type="match status" value="1"/>
</dbReference>
<evidence type="ECO:0000313" key="4">
    <source>
        <dbReference type="Proteomes" id="UP000827092"/>
    </source>
</evidence>
<evidence type="ECO:0000259" key="2">
    <source>
        <dbReference type="PROSITE" id="PS51029"/>
    </source>
</evidence>
<name>A0AAV6U970_9ARAC</name>
<gene>
    <name evidence="3" type="ORF">JTE90_018237</name>
</gene>
<feature type="region of interest" description="Disordered" evidence="1">
    <location>
        <begin position="125"/>
        <end position="154"/>
    </location>
</feature>
<protein>
    <recommendedName>
        <fullName evidence="2">MADF domain-containing protein</fullName>
    </recommendedName>
</protein>
<feature type="domain" description="MADF" evidence="2">
    <location>
        <begin position="28"/>
        <end position="121"/>
    </location>
</feature>
<dbReference type="Proteomes" id="UP000827092">
    <property type="component" value="Unassembled WGS sequence"/>
</dbReference>
<dbReference type="EMBL" id="JAFNEN010000559">
    <property type="protein sequence ID" value="KAG8180619.1"/>
    <property type="molecule type" value="Genomic_DNA"/>
</dbReference>
<evidence type="ECO:0000313" key="3">
    <source>
        <dbReference type="EMBL" id="KAG8180619.1"/>
    </source>
</evidence>
<evidence type="ECO:0000256" key="1">
    <source>
        <dbReference type="SAM" id="MobiDB-lite"/>
    </source>
</evidence>
<dbReference type="PANTHER" id="PTHR21505">
    <property type="entry name" value="MADF DOMAIN-CONTAINING PROTEIN-RELATED"/>
    <property type="match status" value="1"/>
</dbReference>
<dbReference type="InterPro" id="IPR006578">
    <property type="entry name" value="MADF-dom"/>
</dbReference>
<dbReference type="PROSITE" id="PS51029">
    <property type="entry name" value="MADF"/>
    <property type="match status" value="1"/>
</dbReference>
<proteinExistence type="predicted"/>
<comment type="caution">
    <text evidence="3">The sequence shown here is derived from an EMBL/GenBank/DDBJ whole genome shotgun (WGS) entry which is preliminary data.</text>
</comment>
<sequence>MASSASTSFSSDSPSATGLVWDQKMTFHLLELYECQPELYNPILVDYKDRLAKERGWKVISSALQLTVAEVKKKIHNLRTQFLAQLKLIKDSKTSGKGLEEIYVSKWPYFSAMTFLEPYITPKGSLDTDKENQPGDLQSPSGPPPKKTKKSHLKSLEDEVLAKAVKALEKEEDQYEVFGQYVASELKHLSSEVLRKRTKIAISKLLISASEEDACLDYSVIENAELYCE</sequence>